<dbReference type="AlphaFoldDB" id="A0AAU7PNL0"/>
<feature type="domain" description="Polysaccharide pyruvyl transferase" evidence="1">
    <location>
        <begin position="55"/>
        <end position="302"/>
    </location>
</feature>
<dbReference type="GO" id="GO:0016740">
    <property type="term" value="F:transferase activity"/>
    <property type="evidence" value="ECO:0007669"/>
    <property type="project" value="UniProtKB-KW"/>
</dbReference>
<dbReference type="EMBL" id="CP157940">
    <property type="protein sequence ID" value="XBS53947.1"/>
    <property type="molecule type" value="Genomic_DNA"/>
</dbReference>
<keyword evidence="2" id="KW-0808">Transferase</keyword>
<evidence type="ECO:0000259" key="1">
    <source>
        <dbReference type="Pfam" id="PF04230"/>
    </source>
</evidence>
<sequence length="379" mass="44040">MIEEIKKLMKLILPANIILQIKMKSDIFYYSKLIKEIEIEQNSCAFIIGTPIHTNLGDHLITLAERYYISKIGFDKKVIEIPTEMYQLYKKRLESAISSNSVIFINGGGWMGNLWPVEELLIQDMLSTFQKNRIIIFPQTIYYDKNMLPYSELIRSSRNALLKCDNLTLFVRDRQSYDFAVNNFGVCTFLVPDIALAYYNKAPRIPNEDRKNIAGICLRADRETSRSNEVEQIVLKLLKKNDLITEKIDTMSKKRVPFSIREETVHNRLMEFSKRKIIFTDRLHGMIFSFLTDTPCIVLDNKTQKVSGVHKEWLKNCPHIFTILNEVDEEKLNAFIKSVIYNKVDCEITYKSEFDCLKEEILNGKNKATCVGINTESKV</sequence>
<dbReference type="RefSeq" id="WP_349946257.1">
    <property type="nucleotide sequence ID" value="NZ_CP157940.1"/>
</dbReference>
<proteinExistence type="predicted"/>
<organism evidence="2">
    <name type="scientific">Lacrimispora sp. BS-2</name>
    <dbReference type="NCBI Taxonomy" id="3151850"/>
    <lineage>
        <taxon>Bacteria</taxon>
        <taxon>Bacillati</taxon>
        <taxon>Bacillota</taxon>
        <taxon>Clostridia</taxon>
        <taxon>Lachnospirales</taxon>
        <taxon>Lachnospiraceae</taxon>
        <taxon>Lacrimispora</taxon>
    </lineage>
</organism>
<gene>
    <name evidence="2" type="ORF">ABFV83_19425</name>
</gene>
<dbReference type="InterPro" id="IPR007345">
    <property type="entry name" value="Polysacch_pyruvyl_Trfase"/>
</dbReference>
<accession>A0AAU7PNL0</accession>
<name>A0AAU7PNL0_9FIRM</name>
<protein>
    <submittedName>
        <fullName evidence="2">Polysaccharide pyruvyl transferase family protein</fullName>
    </submittedName>
</protein>
<reference evidence="2" key="1">
    <citation type="submission" date="2024-06" db="EMBL/GenBank/DDBJ databases">
        <title>Lacrimispora cavernae sp. nov., a novel anaerobe isolated from bat guano pile inside a cave.</title>
        <authorList>
            <person name="Miller S.L."/>
            <person name="Lu N."/>
            <person name="King J."/>
            <person name="Sankaranarayanan K."/>
            <person name="Lawson P.A."/>
        </authorList>
    </citation>
    <scope>NUCLEOTIDE SEQUENCE</scope>
    <source>
        <strain evidence="2">BS-2</strain>
    </source>
</reference>
<dbReference type="Pfam" id="PF04230">
    <property type="entry name" value="PS_pyruv_trans"/>
    <property type="match status" value="1"/>
</dbReference>
<evidence type="ECO:0000313" key="2">
    <source>
        <dbReference type="EMBL" id="XBS53947.1"/>
    </source>
</evidence>